<dbReference type="Pfam" id="PF12719">
    <property type="entry name" value="Cnd3"/>
    <property type="match status" value="1"/>
</dbReference>
<feature type="non-terminal residue" evidence="8">
    <location>
        <position position="1"/>
    </location>
</feature>
<evidence type="ECO:0000256" key="5">
    <source>
        <dbReference type="ARBA" id="ARBA00023067"/>
    </source>
</evidence>
<keyword evidence="2" id="KW-0158">Chromosome</keyword>
<dbReference type="InterPro" id="IPR016024">
    <property type="entry name" value="ARM-type_fold"/>
</dbReference>
<evidence type="ECO:0000313" key="8">
    <source>
        <dbReference type="EMBL" id="MES1920155.1"/>
    </source>
</evidence>
<proteinExistence type="predicted"/>
<dbReference type="EMBL" id="JBDODL010000533">
    <property type="protein sequence ID" value="MES1920155.1"/>
    <property type="molecule type" value="Genomic_DNA"/>
</dbReference>
<feature type="domain" description="Nuclear condensin complex subunit 3 C-terminal" evidence="7">
    <location>
        <begin position="15"/>
        <end position="277"/>
    </location>
</feature>
<gene>
    <name evidence="8" type="ORF">MHBO_001864</name>
</gene>
<keyword evidence="6" id="KW-0131">Cell cycle</keyword>
<dbReference type="InterPro" id="IPR027165">
    <property type="entry name" value="CND3"/>
</dbReference>
<evidence type="ECO:0000313" key="9">
    <source>
        <dbReference type="Proteomes" id="UP001439008"/>
    </source>
</evidence>
<keyword evidence="4" id="KW-0498">Mitosis</keyword>
<comment type="caution">
    <text evidence="8">The sequence shown here is derived from an EMBL/GenBank/DDBJ whole genome shotgun (WGS) entry which is preliminary data.</text>
</comment>
<keyword evidence="5" id="KW-0226">DNA condensation</keyword>
<reference evidence="8 9" key="1">
    <citation type="journal article" date="2024" name="BMC Biol.">
        <title>Comparative genomics of Ascetosporea gives new insight into the evolutionary basis for animal parasitism in Rhizaria.</title>
        <authorList>
            <person name="Hiltunen Thoren M."/>
            <person name="Onut-Brannstrom I."/>
            <person name="Alfjorden A."/>
            <person name="Peckova H."/>
            <person name="Swords F."/>
            <person name="Hooper C."/>
            <person name="Holzer A.S."/>
            <person name="Bass D."/>
            <person name="Burki F."/>
        </authorList>
    </citation>
    <scope>NUCLEOTIDE SEQUENCE [LARGE SCALE GENOMIC DNA]</scope>
    <source>
        <strain evidence="8">20-A016</strain>
    </source>
</reference>
<name>A0ABV2AKG9_9EUKA</name>
<dbReference type="InterPro" id="IPR025977">
    <property type="entry name" value="Cnd3_C"/>
</dbReference>
<keyword evidence="3" id="KW-0132">Cell division</keyword>
<evidence type="ECO:0000256" key="2">
    <source>
        <dbReference type="ARBA" id="ARBA00022454"/>
    </source>
</evidence>
<dbReference type="PANTHER" id="PTHR14418">
    <property type="entry name" value="CONDENSIN COMPLEX SUBUNIT 3-RELATED"/>
    <property type="match status" value="1"/>
</dbReference>
<dbReference type="SUPFAM" id="SSF48371">
    <property type="entry name" value="ARM repeat"/>
    <property type="match status" value="1"/>
</dbReference>
<evidence type="ECO:0000256" key="1">
    <source>
        <dbReference type="ARBA" id="ARBA00004286"/>
    </source>
</evidence>
<sequence length="335" mass="38339">LELIKDMLRFSKIGTSLPDIRFIKEKLILPCVTRDNPFIRAPAIEALALYCYFDSDEARKYIVLLFHVLKKDQEALKLIALKSIIDLLLIHSDLAQLKTDSIDENAESGLSESSIVDALSSFLGSDDEVMMYTAVEGFAKLITVGRVREVKPISMCILLLFNPNSSDEEPIQQCLSLFFSSFLLLKGKNFANNARLFAKAFLPTIKIILHAPLSSPLSKISVQQFSNWTFSFFPENHQDFTDKDCYEKHKETIDQIRASLTKFILNEILKNDFKNEKDNAEALIFSKLLLPIRLVPDNKEIAKIVKRIIKKLEDENCDKFVKINLRRFIRSNSIK</sequence>
<evidence type="ECO:0000256" key="4">
    <source>
        <dbReference type="ARBA" id="ARBA00022776"/>
    </source>
</evidence>
<accession>A0ABV2AKG9</accession>
<comment type="subcellular location">
    <subcellularLocation>
        <location evidence="1">Chromosome</location>
    </subcellularLocation>
</comment>
<dbReference type="PANTHER" id="PTHR14418:SF5">
    <property type="entry name" value="CONDENSIN COMPLEX SUBUNIT 3"/>
    <property type="match status" value="1"/>
</dbReference>
<protein>
    <recommendedName>
        <fullName evidence="7">Nuclear condensin complex subunit 3 C-terminal domain-containing protein</fullName>
    </recommendedName>
</protein>
<evidence type="ECO:0000256" key="3">
    <source>
        <dbReference type="ARBA" id="ARBA00022618"/>
    </source>
</evidence>
<evidence type="ECO:0000256" key="6">
    <source>
        <dbReference type="ARBA" id="ARBA00023306"/>
    </source>
</evidence>
<evidence type="ECO:0000259" key="7">
    <source>
        <dbReference type="Pfam" id="PF12719"/>
    </source>
</evidence>
<organism evidence="8 9">
    <name type="scientific">Bonamia ostreae</name>
    <dbReference type="NCBI Taxonomy" id="126728"/>
    <lineage>
        <taxon>Eukaryota</taxon>
        <taxon>Sar</taxon>
        <taxon>Rhizaria</taxon>
        <taxon>Endomyxa</taxon>
        <taxon>Ascetosporea</taxon>
        <taxon>Haplosporida</taxon>
        <taxon>Bonamia</taxon>
    </lineage>
</organism>
<dbReference type="Proteomes" id="UP001439008">
    <property type="component" value="Unassembled WGS sequence"/>
</dbReference>
<keyword evidence="9" id="KW-1185">Reference proteome</keyword>